<gene>
    <name evidence="2" type="ORF">BDV96DRAFT_596504</name>
</gene>
<feature type="signal peptide" evidence="1">
    <location>
        <begin position="1"/>
        <end position="19"/>
    </location>
</feature>
<evidence type="ECO:0000256" key="1">
    <source>
        <dbReference type="SAM" id="SignalP"/>
    </source>
</evidence>
<protein>
    <recommendedName>
        <fullName evidence="4">Alpha/Beta hydrolase protein</fullName>
    </recommendedName>
</protein>
<dbReference type="OrthoDB" id="3504488at2759"/>
<evidence type="ECO:0000313" key="2">
    <source>
        <dbReference type="EMBL" id="KAF2118650.1"/>
    </source>
</evidence>
<evidence type="ECO:0000313" key="3">
    <source>
        <dbReference type="Proteomes" id="UP000799770"/>
    </source>
</evidence>
<reference evidence="2" key="1">
    <citation type="journal article" date="2020" name="Stud. Mycol.">
        <title>101 Dothideomycetes genomes: a test case for predicting lifestyles and emergence of pathogens.</title>
        <authorList>
            <person name="Haridas S."/>
            <person name="Albert R."/>
            <person name="Binder M."/>
            <person name="Bloem J."/>
            <person name="Labutti K."/>
            <person name="Salamov A."/>
            <person name="Andreopoulos B."/>
            <person name="Baker S."/>
            <person name="Barry K."/>
            <person name="Bills G."/>
            <person name="Bluhm B."/>
            <person name="Cannon C."/>
            <person name="Castanera R."/>
            <person name="Culley D."/>
            <person name="Daum C."/>
            <person name="Ezra D."/>
            <person name="Gonzalez J."/>
            <person name="Henrissat B."/>
            <person name="Kuo A."/>
            <person name="Liang C."/>
            <person name="Lipzen A."/>
            <person name="Lutzoni F."/>
            <person name="Magnuson J."/>
            <person name="Mondo S."/>
            <person name="Nolan M."/>
            <person name="Ohm R."/>
            <person name="Pangilinan J."/>
            <person name="Park H.-J."/>
            <person name="Ramirez L."/>
            <person name="Alfaro M."/>
            <person name="Sun H."/>
            <person name="Tritt A."/>
            <person name="Yoshinaga Y."/>
            <person name="Zwiers L.-H."/>
            <person name="Turgeon B."/>
            <person name="Goodwin S."/>
            <person name="Spatafora J."/>
            <person name="Crous P."/>
            <person name="Grigoriev I."/>
        </authorList>
    </citation>
    <scope>NUCLEOTIDE SEQUENCE</scope>
    <source>
        <strain evidence="2">CBS 627.86</strain>
    </source>
</reference>
<dbReference type="AlphaFoldDB" id="A0A6A5ZGL5"/>
<evidence type="ECO:0008006" key="4">
    <source>
        <dbReference type="Google" id="ProtNLM"/>
    </source>
</evidence>
<dbReference type="CDD" id="cd12810">
    <property type="entry name" value="Esterase_713_like-3"/>
    <property type="match status" value="1"/>
</dbReference>
<dbReference type="InterPro" id="IPR029058">
    <property type="entry name" value="AB_hydrolase_fold"/>
</dbReference>
<dbReference type="EMBL" id="ML977316">
    <property type="protein sequence ID" value="KAF2118650.1"/>
    <property type="molecule type" value="Genomic_DNA"/>
</dbReference>
<keyword evidence="3" id="KW-1185">Reference proteome</keyword>
<dbReference type="Proteomes" id="UP000799770">
    <property type="component" value="Unassembled WGS sequence"/>
</dbReference>
<dbReference type="SUPFAM" id="SSF53474">
    <property type="entry name" value="alpha/beta-Hydrolases"/>
    <property type="match status" value="1"/>
</dbReference>
<feature type="chain" id="PRO_5025525614" description="Alpha/Beta hydrolase protein" evidence="1">
    <location>
        <begin position="20"/>
        <end position="369"/>
    </location>
</feature>
<proteinExistence type="predicted"/>
<name>A0A6A5ZGL5_9PLEO</name>
<accession>A0A6A5ZGL5</accession>
<keyword evidence="1" id="KW-0732">Signal</keyword>
<sequence>MFTSTVLTILLACATSTAGDNSRPQSPIVLEKSGGLQIGGKIITSNFSFPGLPPGPTQELSCDHGYMEYFIPWRPRKTSIVMWHSSSTQVWQNRWDGGEGYKDMYLRRNYPVYLWDGPRVGRANWGCVPTVYVPSYMDHSNFVAWNFGPSYKNWWPDVQFPTKDDAAWHQATSARYVEYDTAENVQLHSDAAAVAADSGKVGKDIVYLTNSAGGLRAMMTATKSNTTNIKGIVTYESIGYVFPDNVNVTAGRGGFGPFVVPLEDFKKLARLTAVQFVWGDHRAENFTSVIESRMVAKLINQYGGNAQVLKLGDDSGLKGSTHIPFADLDNAKVAGLLDDFLERHGLDEYVDDDGDENKDGDVGNMMHGH</sequence>
<dbReference type="Gene3D" id="3.40.50.1820">
    <property type="entry name" value="alpha/beta hydrolase"/>
    <property type="match status" value="1"/>
</dbReference>
<organism evidence="2 3">
    <name type="scientific">Lophiotrema nucula</name>
    <dbReference type="NCBI Taxonomy" id="690887"/>
    <lineage>
        <taxon>Eukaryota</taxon>
        <taxon>Fungi</taxon>
        <taxon>Dikarya</taxon>
        <taxon>Ascomycota</taxon>
        <taxon>Pezizomycotina</taxon>
        <taxon>Dothideomycetes</taxon>
        <taxon>Pleosporomycetidae</taxon>
        <taxon>Pleosporales</taxon>
        <taxon>Lophiotremataceae</taxon>
        <taxon>Lophiotrema</taxon>
    </lineage>
</organism>